<dbReference type="FunFam" id="3.30.70.270:FF:000001">
    <property type="entry name" value="Diguanylate cyclase domain protein"/>
    <property type="match status" value="1"/>
</dbReference>
<keyword evidence="6" id="KW-0812">Transmembrane</keyword>
<dbReference type="GO" id="GO:0005886">
    <property type="term" value="C:plasma membrane"/>
    <property type="evidence" value="ECO:0007669"/>
    <property type="project" value="UniProtKB-SubCell"/>
</dbReference>
<protein>
    <recommendedName>
        <fullName evidence="3">cyclic-guanylate-specific phosphodiesterase</fullName>
        <ecNumber evidence="3">3.1.4.52</ecNumber>
    </recommendedName>
</protein>
<dbReference type="Gene3D" id="3.30.450.20">
    <property type="entry name" value="PAS domain"/>
    <property type="match status" value="4"/>
</dbReference>
<name>A0A8S2B822_9PSED</name>
<dbReference type="SUPFAM" id="SSF55785">
    <property type="entry name" value="PYP-like sensor domain (PAS domain)"/>
    <property type="match status" value="4"/>
</dbReference>
<proteinExistence type="predicted"/>
<feature type="transmembrane region" description="Helical" evidence="6">
    <location>
        <begin position="252"/>
        <end position="271"/>
    </location>
</feature>
<dbReference type="Gene3D" id="3.40.190.10">
    <property type="entry name" value="Periplasmic binding protein-like II"/>
    <property type="match status" value="2"/>
</dbReference>
<keyword evidence="4" id="KW-0973">c-di-GMP</keyword>
<accession>A0A8S2B822</accession>
<dbReference type="CDD" id="cd00130">
    <property type="entry name" value="PAS"/>
    <property type="match status" value="4"/>
</dbReference>
<dbReference type="InterPro" id="IPR000014">
    <property type="entry name" value="PAS"/>
</dbReference>
<dbReference type="PANTHER" id="PTHR44757:SF2">
    <property type="entry name" value="BIOFILM ARCHITECTURE MAINTENANCE PROTEIN MBAA"/>
    <property type="match status" value="1"/>
</dbReference>
<feature type="domain" description="EAL" evidence="9">
    <location>
        <begin position="962"/>
        <end position="1216"/>
    </location>
</feature>
<evidence type="ECO:0000259" key="8">
    <source>
        <dbReference type="PROSITE" id="PS50113"/>
    </source>
</evidence>
<dbReference type="InterPro" id="IPR043128">
    <property type="entry name" value="Rev_trsase/Diguanyl_cyclase"/>
</dbReference>
<evidence type="ECO:0000256" key="1">
    <source>
        <dbReference type="ARBA" id="ARBA00001946"/>
    </source>
</evidence>
<dbReference type="Gene3D" id="3.20.20.450">
    <property type="entry name" value="EAL domain"/>
    <property type="match status" value="1"/>
</dbReference>
<comment type="catalytic activity">
    <reaction evidence="5">
        <text>3',3'-c-di-GMP + H2O = 5'-phosphoguanylyl(3'-&gt;5')guanosine + H(+)</text>
        <dbReference type="Rhea" id="RHEA:24902"/>
        <dbReference type="ChEBI" id="CHEBI:15377"/>
        <dbReference type="ChEBI" id="CHEBI:15378"/>
        <dbReference type="ChEBI" id="CHEBI:58754"/>
        <dbReference type="ChEBI" id="CHEBI:58805"/>
        <dbReference type="EC" id="3.1.4.52"/>
    </reaction>
    <physiologicalReaction direction="left-to-right" evidence="5">
        <dbReference type="Rhea" id="RHEA:24903"/>
    </physiologicalReaction>
</comment>
<evidence type="ECO:0000256" key="4">
    <source>
        <dbReference type="ARBA" id="ARBA00022636"/>
    </source>
</evidence>
<dbReference type="InterPro" id="IPR000700">
    <property type="entry name" value="PAS-assoc_C"/>
</dbReference>
<dbReference type="InterPro" id="IPR052155">
    <property type="entry name" value="Biofilm_reg_signaling"/>
</dbReference>
<dbReference type="AlphaFoldDB" id="A0A8S2B822"/>
<evidence type="ECO:0000313" key="12">
    <source>
        <dbReference type="Proteomes" id="UP000325451"/>
    </source>
</evidence>
<dbReference type="SMART" id="SM00267">
    <property type="entry name" value="GGDEF"/>
    <property type="match status" value="1"/>
</dbReference>
<dbReference type="InterPro" id="IPR001610">
    <property type="entry name" value="PAC"/>
</dbReference>
<dbReference type="EC" id="3.1.4.52" evidence="3"/>
<dbReference type="SUPFAM" id="SSF141868">
    <property type="entry name" value="EAL domain-like"/>
    <property type="match status" value="1"/>
</dbReference>
<evidence type="ECO:0000259" key="7">
    <source>
        <dbReference type="PROSITE" id="PS50112"/>
    </source>
</evidence>
<dbReference type="NCBIfam" id="TIGR00254">
    <property type="entry name" value="GGDEF"/>
    <property type="match status" value="1"/>
</dbReference>
<dbReference type="PANTHER" id="PTHR44757">
    <property type="entry name" value="DIGUANYLATE CYCLASE DGCP"/>
    <property type="match status" value="1"/>
</dbReference>
<evidence type="ECO:0000256" key="2">
    <source>
        <dbReference type="ARBA" id="ARBA00004533"/>
    </source>
</evidence>
<comment type="subcellular location">
    <subcellularLocation>
        <location evidence="2">Cell inner membrane</location>
    </subcellularLocation>
</comment>
<dbReference type="Pfam" id="PF08447">
    <property type="entry name" value="PAS_3"/>
    <property type="match status" value="1"/>
</dbReference>
<dbReference type="InterPro" id="IPR013767">
    <property type="entry name" value="PAS_fold"/>
</dbReference>
<dbReference type="RefSeq" id="WP_239655531.1">
    <property type="nucleotide sequence ID" value="NZ_LR215729.2"/>
</dbReference>
<dbReference type="Pfam" id="PF13426">
    <property type="entry name" value="PAS_9"/>
    <property type="match status" value="2"/>
</dbReference>
<dbReference type="InterPro" id="IPR001638">
    <property type="entry name" value="Solute-binding_3/MltF_N"/>
</dbReference>
<keyword evidence="12" id="KW-1185">Reference proteome</keyword>
<dbReference type="Gene3D" id="3.30.70.270">
    <property type="match status" value="1"/>
</dbReference>
<dbReference type="InterPro" id="IPR035919">
    <property type="entry name" value="EAL_sf"/>
</dbReference>
<comment type="cofactor">
    <cofactor evidence="1">
        <name>Mg(2+)</name>
        <dbReference type="ChEBI" id="CHEBI:18420"/>
    </cofactor>
</comment>
<keyword evidence="6" id="KW-0472">Membrane</keyword>
<evidence type="ECO:0000256" key="3">
    <source>
        <dbReference type="ARBA" id="ARBA00012282"/>
    </source>
</evidence>
<dbReference type="Proteomes" id="UP000325451">
    <property type="component" value="Chromosome"/>
</dbReference>
<feature type="domain" description="PAC" evidence="8">
    <location>
        <begin position="366"/>
        <end position="416"/>
    </location>
</feature>
<dbReference type="NCBIfam" id="TIGR00229">
    <property type="entry name" value="sensory_box"/>
    <property type="match status" value="4"/>
</dbReference>
<dbReference type="Pfam" id="PF00990">
    <property type="entry name" value="GGDEF"/>
    <property type="match status" value="1"/>
</dbReference>
<dbReference type="SMART" id="SM00091">
    <property type="entry name" value="PAS"/>
    <property type="match status" value="4"/>
</dbReference>
<dbReference type="PROSITE" id="PS50113">
    <property type="entry name" value="PAC"/>
    <property type="match status" value="3"/>
</dbReference>
<dbReference type="SUPFAM" id="SSF53850">
    <property type="entry name" value="Periplasmic binding protein-like II"/>
    <property type="match status" value="1"/>
</dbReference>
<dbReference type="CDD" id="cd01949">
    <property type="entry name" value="GGDEF"/>
    <property type="match status" value="1"/>
</dbReference>
<evidence type="ECO:0000256" key="5">
    <source>
        <dbReference type="ARBA" id="ARBA00051114"/>
    </source>
</evidence>
<feature type="domain" description="PAC" evidence="8">
    <location>
        <begin position="736"/>
        <end position="788"/>
    </location>
</feature>
<evidence type="ECO:0000313" key="11">
    <source>
        <dbReference type="EMBL" id="CAE6890777.1"/>
    </source>
</evidence>
<sequence>MAKLGLTAQEKAWLAQHPTLRLGTDPSWPPFEFTGANNSYLGLSAEYVRLIEQRLNIKLEHVEPGNWSAVLEQAKNAKIDLLPGVMATPDRIKTLAFTRPYLDFPIVILAREDGPHPDSIRALYGLKVAVVKNYAPDELLRQQHPDLNLLQVPSVNAGLQALATGRADVLISDIASSTWSLHQQKIDNLIISGETPYRYQLAMAVPKQNAIFVEILDKLFASLTPGEQIALQEPWVGGKLQYNNTWQTLLDYGLPALLILLAILALTLMINRRMSGEIARRTTLEHELRCSEAHYRRLVENLSAVTWEAAIGETAYRYVSPHAEKLLGYSLEQWRQADFWPLKLHPQDHQQTTQTRRAETAAGRDHTLEYRMIAADGQTVWIREIVTIDNAQEQPTLRGLMIDISEAKHIEQAKRTSELKFSLVFQNCPDVMIISQREDGRIIDANYAFEQQTGISRSEALGKTATEMNLWSLPNTGPELIRRLNNGESLSNIEMPFQLRNGNKLTGLLSVQAFQLDEVPVLIAIVRDITQLKRTQKQLQTSEEKFAKAFHASPDGMLITRLEDGLLIDANLGFEQITGYNREVLSHKTTVELGLWAKPTDRDKLIEQIKTVGSVRRQTSRIRHRNGNLCICEISAQMIQIGEQSCLLSIIRDITERESMQAKLQLAATVFESTIEGVVITDTQQRITAINHAFSEITGYSEAQALGQTPRILASGQHDREFFSEMWQRLNIHGHWQGEVWNRRLNNESFPAWLTINEVRDNESNLSHYVGVIADITPLKQAQARLDYQAHHDPLTGLPNRLLFETRLSAALRDAQADNQNGAVLFLDLDRFKHINDSLGHPVGDQLLVVIAERLKEQLRDLDTVSRLGGDEFIILLPGLNNSHDAETIANKLLACFTEPFNIHDHTFYISASIGISLYPVDGEDVATIVKNADAAMYQSKAKGRNRVERYTVDLTSKSSARINLETDLRQALERNELVLHYQPKLDLASQSIIGAEALVRWNHPEYGTMLPDRFIPLAEDTGLILPLGEWVLNEACRQLHEWRQTHAEFGPLSVNLSSLQLHQPHLTETISTLLERYQLPANLLQLEITETFIMNRTEGALRALHKLKKLGLQLAIDDFGTGYSSLSYLKQLPLDVLKIDKSFVSGLPADLSDAAISRAIITLGRNLNLTVVAEGVETEAQVQFLTSEGCEQIQGYIVSPALTAGQFADKFLHPRSTLGTTGKAPV</sequence>
<evidence type="ECO:0000259" key="9">
    <source>
        <dbReference type="PROSITE" id="PS50883"/>
    </source>
</evidence>
<dbReference type="CDD" id="cd01948">
    <property type="entry name" value="EAL"/>
    <property type="match status" value="1"/>
</dbReference>
<dbReference type="PROSITE" id="PS50883">
    <property type="entry name" value="EAL"/>
    <property type="match status" value="1"/>
</dbReference>
<dbReference type="Pfam" id="PF00497">
    <property type="entry name" value="SBP_bac_3"/>
    <property type="match status" value="1"/>
</dbReference>
<dbReference type="GO" id="GO:0071732">
    <property type="term" value="P:cellular response to nitric oxide"/>
    <property type="evidence" value="ECO:0007669"/>
    <property type="project" value="UniProtKB-ARBA"/>
</dbReference>
<dbReference type="SMART" id="SM00086">
    <property type="entry name" value="PAC"/>
    <property type="match status" value="4"/>
</dbReference>
<keyword evidence="6" id="KW-1133">Transmembrane helix</keyword>
<dbReference type="PROSITE" id="PS50112">
    <property type="entry name" value="PAS"/>
    <property type="match status" value="1"/>
</dbReference>
<dbReference type="InterPro" id="IPR013655">
    <property type="entry name" value="PAS_fold_3"/>
</dbReference>
<evidence type="ECO:0000256" key="6">
    <source>
        <dbReference type="SAM" id="Phobius"/>
    </source>
</evidence>
<dbReference type="KEGG" id="pmao:PMYSY11_0634"/>
<dbReference type="FunFam" id="3.20.20.450:FF:000001">
    <property type="entry name" value="Cyclic di-GMP phosphodiesterase yahA"/>
    <property type="match status" value="1"/>
</dbReference>
<gene>
    <name evidence="11" type="ORF">PMYSY11_0634</name>
</gene>
<feature type="domain" description="PAC" evidence="8">
    <location>
        <begin position="491"/>
        <end position="541"/>
    </location>
</feature>
<dbReference type="EMBL" id="LR215729">
    <property type="protein sequence ID" value="CAE6890777.1"/>
    <property type="molecule type" value="Genomic_DNA"/>
</dbReference>
<evidence type="ECO:0000259" key="10">
    <source>
        <dbReference type="PROSITE" id="PS50887"/>
    </source>
</evidence>
<dbReference type="PROSITE" id="PS50887">
    <property type="entry name" value="GGDEF"/>
    <property type="match status" value="1"/>
</dbReference>
<reference evidence="11" key="1">
    <citation type="submission" date="2021-02" db="EMBL/GenBank/DDBJ databases">
        <authorList>
            <consortium name="Genoscope - CEA"/>
            <person name="William W."/>
        </authorList>
    </citation>
    <scope>NUCLEOTIDE SEQUENCE</scope>
    <source>
        <strain evidence="11">YSy11</strain>
    </source>
</reference>
<feature type="domain" description="GGDEF" evidence="10">
    <location>
        <begin position="820"/>
        <end position="953"/>
    </location>
</feature>
<dbReference type="Pfam" id="PF00989">
    <property type="entry name" value="PAS"/>
    <property type="match status" value="1"/>
</dbReference>
<dbReference type="GO" id="GO:0006355">
    <property type="term" value="P:regulation of DNA-templated transcription"/>
    <property type="evidence" value="ECO:0007669"/>
    <property type="project" value="InterPro"/>
</dbReference>
<dbReference type="Pfam" id="PF00563">
    <property type="entry name" value="EAL"/>
    <property type="match status" value="1"/>
</dbReference>
<dbReference type="InterPro" id="IPR001633">
    <property type="entry name" value="EAL_dom"/>
</dbReference>
<dbReference type="InterPro" id="IPR029787">
    <property type="entry name" value="Nucleotide_cyclase"/>
</dbReference>
<dbReference type="SMART" id="SM00052">
    <property type="entry name" value="EAL"/>
    <property type="match status" value="1"/>
</dbReference>
<dbReference type="CDD" id="cd01007">
    <property type="entry name" value="PBP2_BvgS_HisK_like"/>
    <property type="match status" value="1"/>
</dbReference>
<feature type="domain" description="PAS" evidence="7">
    <location>
        <begin position="663"/>
        <end position="709"/>
    </location>
</feature>
<dbReference type="GO" id="GO:0071111">
    <property type="term" value="F:cyclic-guanylate-specific phosphodiesterase activity"/>
    <property type="evidence" value="ECO:0007669"/>
    <property type="project" value="UniProtKB-EC"/>
</dbReference>
<organism evidence="11 12">
    <name type="scientific">Pseudomonas marincola</name>
    <dbReference type="NCBI Taxonomy" id="437900"/>
    <lineage>
        <taxon>Bacteria</taxon>
        <taxon>Pseudomonadati</taxon>
        <taxon>Pseudomonadota</taxon>
        <taxon>Gammaproteobacteria</taxon>
        <taxon>Pseudomonadales</taxon>
        <taxon>Pseudomonadaceae</taxon>
        <taxon>Pseudomonas</taxon>
    </lineage>
</organism>
<dbReference type="InterPro" id="IPR035965">
    <property type="entry name" value="PAS-like_dom_sf"/>
</dbReference>
<dbReference type="SUPFAM" id="SSF55073">
    <property type="entry name" value="Nucleotide cyclase"/>
    <property type="match status" value="1"/>
</dbReference>
<dbReference type="InterPro" id="IPR000160">
    <property type="entry name" value="GGDEF_dom"/>
</dbReference>
<dbReference type="SMART" id="SM00062">
    <property type="entry name" value="PBPb"/>
    <property type="match status" value="1"/>
</dbReference>